<organism evidence="2 3">
    <name type="scientific">Lysinibacillus mangiferihumi</name>
    <dbReference type="NCBI Taxonomy" id="1130819"/>
    <lineage>
        <taxon>Bacteria</taxon>
        <taxon>Bacillati</taxon>
        <taxon>Bacillota</taxon>
        <taxon>Bacilli</taxon>
        <taxon>Bacillales</taxon>
        <taxon>Bacillaceae</taxon>
        <taxon>Lysinibacillus</taxon>
    </lineage>
</organism>
<dbReference type="EMBL" id="SZPU01000088">
    <property type="protein sequence ID" value="TKI59778.1"/>
    <property type="molecule type" value="Genomic_DNA"/>
</dbReference>
<name>A0A4U2YFR4_9BACI</name>
<comment type="caution">
    <text evidence="2">The sequence shown here is derived from an EMBL/GenBank/DDBJ whole genome shotgun (WGS) entry which is preliminary data.</text>
</comment>
<protein>
    <submittedName>
        <fullName evidence="2">Uncharacterized protein</fullName>
    </submittedName>
</protein>
<dbReference type="Proteomes" id="UP000308744">
    <property type="component" value="Unassembled WGS sequence"/>
</dbReference>
<dbReference type="RefSeq" id="WP_107897347.1">
    <property type="nucleotide sequence ID" value="NZ_PYWM01000037.1"/>
</dbReference>
<evidence type="ECO:0000313" key="3">
    <source>
        <dbReference type="Proteomes" id="UP000308744"/>
    </source>
</evidence>
<feature type="coiled-coil region" evidence="1">
    <location>
        <begin position="93"/>
        <end position="145"/>
    </location>
</feature>
<reference evidence="2 3" key="1">
    <citation type="submission" date="2019-04" db="EMBL/GenBank/DDBJ databases">
        <title>Lysinibacillus genome sequencing.</title>
        <authorList>
            <person name="Dunlap C."/>
        </authorList>
    </citation>
    <scope>NUCLEOTIDE SEQUENCE [LARGE SCALE GENOMIC DNA]</scope>
    <source>
        <strain evidence="2 3">CCTCC AB 2010389</strain>
    </source>
</reference>
<dbReference type="AlphaFoldDB" id="A0A4U2YFR4"/>
<accession>A0A4U2YFR4</accession>
<dbReference type="InterPro" id="IPR025678">
    <property type="entry name" value="Imm3"/>
</dbReference>
<evidence type="ECO:0000256" key="1">
    <source>
        <dbReference type="SAM" id="Coils"/>
    </source>
</evidence>
<dbReference type="Pfam" id="PF14425">
    <property type="entry name" value="Imm3"/>
    <property type="match status" value="1"/>
</dbReference>
<evidence type="ECO:0000313" key="2">
    <source>
        <dbReference type="EMBL" id="TKI59778.1"/>
    </source>
</evidence>
<keyword evidence="3" id="KW-1185">Reference proteome</keyword>
<keyword evidence="1" id="KW-0175">Coiled coil</keyword>
<sequence>MGFSYEEYKEYIYEDYDELIEENMSKREAMARTFYEYDMLAKESETDKAMVFVIFSEITITHTKVLSTFKNYLEQMLTELDFNKIKQEGNLTLEQYEELFSRKEYTLQKLNQMPIDYYSSVCWYYNELDEEVRKFINNYVEKNENIDSIVTNVLLRFNRDCKNTNSEKFIIYTTLAESLYNQGLTDVIGVRDVKDVLQSFIIEDVSKEQLTKDEQENLAGRIKNILNKLK</sequence>
<gene>
    <name evidence="2" type="ORF">FC756_20355</name>
</gene>
<proteinExistence type="predicted"/>